<proteinExistence type="predicted"/>
<reference evidence="1 2" key="1">
    <citation type="journal article" date="2017" name="BMC Genomics">
        <title>Genomic analysis of methanogenic archaea reveals a shift towards energy conservation.</title>
        <authorList>
            <person name="Gilmore S.P."/>
            <person name="Henske J.K."/>
            <person name="Sexton J.A."/>
            <person name="Solomon K.V."/>
            <person name="Seppala S."/>
            <person name="Yoo J.I."/>
            <person name="Huyett L.M."/>
            <person name="Pressman A."/>
            <person name="Cogan J.Z."/>
            <person name="Kivenson V."/>
            <person name="Peng X."/>
            <person name="Tan Y."/>
            <person name="Valentine D.L."/>
            <person name="O'Malley M.A."/>
        </authorList>
    </citation>
    <scope>NUCLEOTIDE SEQUENCE [LARGE SCALE GENOMIC DNA]</scope>
    <source>
        <strain evidence="1 2">M.o.H.</strain>
    </source>
</reference>
<gene>
    <name evidence="1" type="ORF">ASJ80_08890</name>
</gene>
<evidence type="ECO:0000313" key="1">
    <source>
        <dbReference type="EMBL" id="PAV05615.1"/>
    </source>
</evidence>
<accession>A0A2A2H8E4</accession>
<comment type="caution">
    <text evidence="1">The sequence shown here is derived from an EMBL/GenBank/DDBJ whole genome shotgun (WGS) entry which is preliminary data.</text>
</comment>
<protein>
    <submittedName>
        <fullName evidence="1">Uncharacterized protein</fullName>
    </submittedName>
</protein>
<dbReference type="RefSeq" id="WP_069585691.1">
    <property type="nucleotide sequence ID" value="NZ_LMVM01000003.1"/>
</dbReference>
<evidence type="ECO:0000313" key="2">
    <source>
        <dbReference type="Proteomes" id="UP000217784"/>
    </source>
</evidence>
<dbReference type="AlphaFoldDB" id="A0A2A2H8E4"/>
<dbReference type="Proteomes" id="UP000217784">
    <property type="component" value="Unassembled WGS sequence"/>
</dbReference>
<name>A0A2A2H8E4_METBR</name>
<dbReference type="EMBL" id="LMVM01000003">
    <property type="protein sequence ID" value="PAV05615.1"/>
    <property type="molecule type" value="Genomic_DNA"/>
</dbReference>
<sequence>MLPDFPSVKTKIENATTLVVSEKTYGSPLLSKVNKKRCFEGSGISFIDNCGDYVEREIEETSTNFSLKLEEILDKGLSVYLEKSLNAVSELQQKMTKKVLEEVDIATAKAGTQINTSKKLITEIYLDGLEKIQIDFDEKGNPFLPSLAMHPNDVLKHDKRLQKYLKENPRHMGEYEKKLEEIIENKRKDWNDRESNRKLVD</sequence>
<keyword evidence="2" id="KW-1185">Reference proteome</keyword>
<organism evidence="1 2">
    <name type="scientific">Methanobacterium bryantii</name>
    <dbReference type="NCBI Taxonomy" id="2161"/>
    <lineage>
        <taxon>Archaea</taxon>
        <taxon>Methanobacteriati</taxon>
        <taxon>Methanobacteriota</taxon>
        <taxon>Methanomada group</taxon>
        <taxon>Methanobacteria</taxon>
        <taxon>Methanobacteriales</taxon>
        <taxon>Methanobacteriaceae</taxon>
        <taxon>Methanobacterium</taxon>
    </lineage>
</organism>